<reference evidence="1" key="1">
    <citation type="submission" date="2018-05" db="EMBL/GenBank/DDBJ databases">
        <authorList>
            <person name="Pedro S.L.S."/>
            <person name="Freitas R.C."/>
            <person name="Barreto A.S."/>
            <person name="Lima A.O.S."/>
        </authorList>
    </citation>
    <scope>NUCLEOTIDE SEQUENCE</scope>
    <source>
        <strain evidence="1">BP203</strain>
        <tissue evidence="1">Muscle</tissue>
    </source>
</reference>
<dbReference type="EMBL" id="PGGH01201158">
    <property type="protein sequence ID" value="NIG60609.1"/>
    <property type="molecule type" value="Genomic_DNA"/>
</dbReference>
<proteinExistence type="predicted"/>
<organism evidence="1 2">
    <name type="scientific">Pontoporia blainvillei</name>
    <name type="common">Franciscana</name>
    <name type="synonym">Delphinus blainvillei</name>
    <dbReference type="NCBI Taxonomy" id="48723"/>
    <lineage>
        <taxon>Eukaryota</taxon>
        <taxon>Metazoa</taxon>
        <taxon>Chordata</taxon>
        <taxon>Craniata</taxon>
        <taxon>Vertebrata</taxon>
        <taxon>Euteleostomi</taxon>
        <taxon>Mammalia</taxon>
        <taxon>Eutheria</taxon>
        <taxon>Laurasiatheria</taxon>
        <taxon>Artiodactyla</taxon>
        <taxon>Whippomorpha</taxon>
        <taxon>Cetacea</taxon>
        <taxon>Odontoceti</taxon>
        <taxon>Pontoporiidae</taxon>
        <taxon>Pontoporia</taxon>
    </lineage>
</organism>
<sequence>MVIITTLLVGLSAPVPRGRKGKKVKAQSSHPVVQDADWLAGCNPDALFQEDSYKKHLKHHCNKVLLRVRMLYYLRQEVIGDQAEKILEGADSSEADVWIPEPFHAEVPTDWWDKEADKSLLIGVFKHVESHGRGGRARDSVSDGPSLFPCVSSVGRWDGTGYEKYNSMRADPTLCFLERVGMPDAKAIAAEQRGTDMLADGGDG</sequence>
<dbReference type="PANTHER" id="PTHR46850">
    <property type="entry name" value="CHROMODOMAIN-HELICASE-DNA-BINDING PROTEIN 9"/>
    <property type="match status" value="1"/>
</dbReference>
<protein>
    <submittedName>
        <fullName evidence="1">Chromodomain-helicase-DNA-binding protein 7</fullName>
    </submittedName>
</protein>
<gene>
    <name evidence="1" type="ORF">BU61_8416</name>
</gene>
<dbReference type="Proteomes" id="UP001165941">
    <property type="component" value="Unassembled WGS sequence"/>
</dbReference>
<evidence type="ECO:0000313" key="2">
    <source>
        <dbReference type="Proteomes" id="UP001165941"/>
    </source>
</evidence>
<name>A0ABX0S686_PONBL</name>
<dbReference type="PANTHER" id="PTHR46850:SF1">
    <property type="entry name" value="CHROMODOMAIN-HELICASE-DNA-BINDING PROTEIN 9"/>
    <property type="match status" value="1"/>
</dbReference>
<comment type="caution">
    <text evidence="1">The sequence shown here is derived from an EMBL/GenBank/DDBJ whole genome shotgun (WGS) entry which is preliminary data.</text>
</comment>
<accession>A0ABX0S686</accession>
<evidence type="ECO:0000313" key="1">
    <source>
        <dbReference type="EMBL" id="NIG60609.1"/>
    </source>
</evidence>
<keyword evidence="2" id="KW-1185">Reference proteome</keyword>
<dbReference type="Gene3D" id="1.10.10.60">
    <property type="entry name" value="Homeodomain-like"/>
    <property type="match status" value="1"/>
</dbReference>
<dbReference type="InterPro" id="IPR051493">
    <property type="entry name" value="CHD"/>
</dbReference>